<dbReference type="Pfam" id="PF12799">
    <property type="entry name" value="LRR_4"/>
    <property type="match status" value="1"/>
</dbReference>
<keyword evidence="2" id="KW-0677">Repeat</keyword>
<dbReference type="PROSITE" id="PS51450">
    <property type="entry name" value="LRR"/>
    <property type="match status" value="2"/>
</dbReference>
<evidence type="ECO:0000313" key="4">
    <source>
        <dbReference type="Proteomes" id="UP001642409"/>
    </source>
</evidence>
<name>A0ABP1JFM5_9EUKA</name>
<dbReference type="PANTHER" id="PTHR46652:SF3">
    <property type="entry name" value="LEUCINE-RICH REPEAT-CONTAINING PROTEIN 9"/>
    <property type="match status" value="1"/>
</dbReference>
<comment type="caution">
    <text evidence="3">The sequence shown here is derived from an EMBL/GenBank/DDBJ whole genome shotgun (WGS) entry which is preliminary data.</text>
</comment>
<evidence type="ECO:0000313" key="3">
    <source>
        <dbReference type="EMBL" id="CAL6037594.1"/>
    </source>
</evidence>
<dbReference type="InterPro" id="IPR001611">
    <property type="entry name" value="Leu-rich_rpt"/>
</dbReference>
<accession>A0ABP1JFM5</accession>
<sequence length="282" mass="33169">MNEKLSDVDMINKYKQHIKNNILKITEPQLSSFKFVDQLNFKKLILNCYDNSQYKTHIEFTLVPLNITKLVIEDCALESISGIRQMTQLIELDLNTNRVDDVSDLQYLVNLVNISMGDNRVSDISGFRHLLKLRELDFGKNYISDIYSLKYVVNLRILRMWRNFIVDIEPLKDLKHLSEVDLTQNCISDVNLKDFRRKQVFILDQQYPPSQAEINNANKSKSIYKSFEKLILMQKRRENFFSALKLVLKCLNIQMGEQIQRQIKFTANCARLFSILNGEQFQ</sequence>
<dbReference type="InterPro" id="IPR050836">
    <property type="entry name" value="SDS22/Internalin_LRR"/>
</dbReference>
<protein>
    <submittedName>
        <fullName evidence="3">Uncharacterized protein</fullName>
    </submittedName>
</protein>
<dbReference type="Proteomes" id="UP001642409">
    <property type="component" value="Unassembled WGS sequence"/>
</dbReference>
<dbReference type="PANTHER" id="PTHR46652">
    <property type="entry name" value="LEUCINE-RICH REPEAT AND IQ DOMAIN-CONTAINING PROTEIN 1-RELATED"/>
    <property type="match status" value="1"/>
</dbReference>
<reference evidence="3 4" key="1">
    <citation type="submission" date="2024-07" db="EMBL/GenBank/DDBJ databases">
        <authorList>
            <person name="Akdeniz Z."/>
        </authorList>
    </citation>
    <scope>NUCLEOTIDE SEQUENCE [LARGE SCALE GENOMIC DNA]</scope>
</reference>
<dbReference type="Gene3D" id="3.80.10.10">
    <property type="entry name" value="Ribonuclease Inhibitor"/>
    <property type="match status" value="1"/>
</dbReference>
<keyword evidence="4" id="KW-1185">Reference proteome</keyword>
<evidence type="ECO:0000256" key="1">
    <source>
        <dbReference type="ARBA" id="ARBA00022614"/>
    </source>
</evidence>
<keyword evidence="1" id="KW-0433">Leucine-rich repeat</keyword>
<dbReference type="SUPFAM" id="SSF52075">
    <property type="entry name" value="Outer arm dynein light chain 1"/>
    <property type="match status" value="1"/>
</dbReference>
<evidence type="ECO:0000256" key="2">
    <source>
        <dbReference type="ARBA" id="ARBA00022737"/>
    </source>
</evidence>
<organism evidence="3 4">
    <name type="scientific">Hexamita inflata</name>
    <dbReference type="NCBI Taxonomy" id="28002"/>
    <lineage>
        <taxon>Eukaryota</taxon>
        <taxon>Metamonada</taxon>
        <taxon>Diplomonadida</taxon>
        <taxon>Hexamitidae</taxon>
        <taxon>Hexamitinae</taxon>
        <taxon>Hexamita</taxon>
    </lineage>
</organism>
<proteinExistence type="predicted"/>
<dbReference type="EMBL" id="CAXDID020000137">
    <property type="protein sequence ID" value="CAL6037594.1"/>
    <property type="molecule type" value="Genomic_DNA"/>
</dbReference>
<dbReference type="InterPro" id="IPR025875">
    <property type="entry name" value="Leu-rich_rpt_4"/>
</dbReference>
<gene>
    <name evidence="3" type="ORF">HINF_LOCUS36963</name>
</gene>
<dbReference type="InterPro" id="IPR032675">
    <property type="entry name" value="LRR_dom_sf"/>
</dbReference>